<keyword evidence="2" id="KW-1185">Reference proteome</keyword>
<comment type="caution">
    <text evidence="1">The sequence shown here is derived from an EMBL/GenBank/DDBJ whole genome shotgun (WGS) entry which is preliminary data.</text>
</comment>
<dbReference type="EMBL" id="CM042049">
    <property type="protein sequence ID" value="KAI3747679.1"/>
    <property type="molecule type" value="Genomic_DNA"/>
</dbReference>
<reference evidence="1 2" key="2">
    <citation type="journal article" date="2022" name="Mol. Ecol. Resour.">
        <title>The genomes of chicory, endive, great burdock and yacon provide insights into Asteraceae paleo-polyploidization history and plant inulin production.</title>
        <authorList>
            <person name="Fan W."/>
            <person name="Wang S."/>
            <person name="Wang H."/>
            <person name="Wang A."/>
            <person name="Jiang F."/>
            <person name="Liu H."/>
            <person name="Zhao H."/>
            <person name="Xu D."/>
            <person name="Zhang Y."/>
        </authorList>
    </citation>
    <scope>NUCLEOTIDE SEQUENCE [LARGE SCALE GENOMIC DNA]</scope>
    <source>
        <strain evidence="2">cv. Niubang</strain>
    </source>
</reference>
<evidence type="ECO:0000313" key="2">
    <source>
        <dbReference type="Proteomes" id="UP001055879"/>
    </source>
</evidence>
<dbReference type="Proteomes" id="UP001055879">
    <property type="component" value="Linkage Group LG03"/>
</dbReference>
<name>A0ACB9DM09_ARCLA</name>
<protein>
    <submittedName>
        <fullName evidence="1">Uncharacterized protein</fullName>
    </submittedName>
</protein>
<evidence type="ECO:0000313" key="1">
    <source>
        <dbReference type="EMBL" id="KAI3747679.1"/>
    </source>
</evidence>
<gene>
    <name evidence="1" type="ORF">L6452_10259</name>
</gene>
<sequence>MTESPRSSSSNSPPTLSAGATPTTRRWRLGLFLSAVGTVVISLLLVQFDDFDAAPYTSDELAKQPISGVPRTNPRMLHGSEKIGAGKLLGPEDIVYDPKLGVIYTSCVDGWIKRVRVNDSVVEEWVNTGGRPLGLALGYAGEVYVADAFKGILKITKYGEIEVLTDEAEGIKFGTTDAIAIAKNGMLYFTDASWKYDLHDFAYDILEGRPYGRFMSYDPSTKQTKVIARDLYYANGVEMSPNQDSVIFCETPMMRCMRYYIEGEKEGTIDIFIDRLPGMPDNIHYDGEGHYWIAIPTEHSYEWDIVRRYPFIRKLFAFLEKYSKRPSVEKNAGALSVDLEGKLVERYYDHELAFVTTGIKIGEHLYLGNLVKPFIIRLNVTQYPATTSSSTT</sequence>
<reference evidence="2" key="1">
    <citation type="journal article" date="2022" name="Mol. Ecol. Resour.">
        <title>The genomes of chicory, endive, great burdock and yacon provide insights into Asteraceae palaeo-polyploidization history and plant inulin production.</title>
        <authorList>
            <person name="Fan W."/>
            <person name="Wang S."/>
            <person name="Wang H."/>
            <person name="Wang A."/>
            <person name="Jiang F."/>
            <person name="Liu H."/>
            <person name="Zhao H."/>
            <person name="Xu D."/>
            <person name="Zhang Y."/>
        </authorList>
    </citation>
    <scope>NUCLEOTIDE SEQUENCE [LARGE SCALE GENOMIC DNA]</scope>
    <source>
        <strain evidence="2">cv. Niubang</strain>
    </source>
</reference>
<accession>A0ACB9DM09</accession>
<proteinExistence type="predicted"/>
<organism evidence="1 2">
    <name type="scientific">Arctium lappa</name>
    <name type="common">Greater burdock</name>
    <name type="synonym">Lappa major</name>
    <dbReference type="NCBI Taxonomy" id="4217"/>
    <lineage>
        <taxon>Eukaryota</taxon>
        <taxon>Viridiplantae</taxon>
        <taxon>Streptophyta</taxon>
        <taxon>Embryophyta</taxon>
        <taxon>Tracheophyta</taxon>
        <taxon>Spermatophyta</taxon>
        <taxon>Magnoliopsida</taxon>
        <taxon>eudicotyledons</taxon>
        <taxon>Gunneridae</taxon>
        <taxon>Pentapetalae</taxon>
        <taxon>asterids</taxon>
        <taxon>campanulids</taxon>
        <taxon>Asterales</taxon>
        <taxon>Asteraceae</taxon>
        <taxon>Carduoideae</taxon>
        <taxon>Cardueae</taxon>
        <taxon>Arctiinae</taxon>
        <taxon>Arctium</taxon>
    </lineage>
</organism>